<proteinExistence type="inferred from homology"/>
<feature type="transmembrane region" description="Helical" evidence="7">
    <location>
        <begin position="32"/>
        <end position="59"/>
    </location>
</feature>
<evidence type="ECO:0000256" key="7">
    <source>
        <dbReference type="SAM" id="Phobius"/>
    </source>
</evidence>
<feature type="transmembrane region" description="Helical" evidence="7">
    <location>
        <begin position="7"/>
        <end position="26"/>
    </location>
</feature>
<feature type="transmembrane region" description="Helical" evidence="7">
    <location>
        <begin position="354"/>
        <end position="374"/>
    </location>
</feature>
<dbReference type="InterPro" id="IPR036259">
    <property type="entry name" value="MFS_trans_sf"/>
</dbReference>
<evidence type="ECO:0000313" key="8">
    <source>
        <dbReference type="EMBL" id="RXZ48724.1"/>
    </source>
</evidence>
<feature type="transmembrane region" description="Helical" evidence="7">
    <location>
        <begin position="291"/>
        <end position="315"/>
    </location>
</feature>
<dbReference type="EMBL" id="SDPO01000002">
    <property type="protein sequence ID" value="RXZ48724.1"/>
    <property type="molecule type" value="Genomic_DNA"/>
</dbReference>
<evidence type="ECO:0000256" key="4">
    <source>
        <dbReference type="ARBA" id="ARBA00022692"/>
    </source>
</evidence>
<reference evidence="8 9" key="1">
    <citation type="submission" date="2019-01" db="EMBL/GenBank/DDBJ databases">
        <authorList>
            <person name="Li J."/>
        </authorList>
    </citation>
    <scope>NUCLEOTIDE SEQUENCE [LARGE SCALE GENOMIC DNA]</scope>
    <source>
        <strain evidence="8 9">CCUG 35506</strain>
    </source>
</reference>
<evidence type="ECO:0000256" key="3">
    <source>
        <dbReference type="ARBA" id="ARBA00022448"/>
    </source>
</evidence>
<dbReference type="PANTHER" id="PTHR23514">
    <property type="entry name" value="BYPASS OF STOP CODON PROTEIN 6"/>
    <property type="match status" value="1"/>
</dbReference>
<feature type="transmembrane region" description="Helical" evidence="7">
    <location>
        <begin position="66"/>
        <end position="85"/>
    </location>
</feature>
<dbReference type="Gene3D" id="1.20.1250.20">
    <property type="entry name" value="MFS general substrate transporter like domains"/>
    <property type="match status" value="1"/>
</dbReference>
<comment type="caution">
    <text evidence="8">The sequence shown here is derived from an EMBL/GenBank/DDBJ whole genome shotgun (WGS) entry which is preliminary data.</text>
</comment>
<feature type="transmembrane region" description="Helical" evidence="7">
    <location>
        <begin position="124"/>
        <end position="148"/>
    </location>
</feature>
<accession>A0A4Q2JNX2</accession>
<evidence type="ECO:0000313" key="9">
    <source>
        <dbReference type="Proteomes" id="UP000292935"/>
    </source>
</evidence>
<dbReference type="AlphaFoldDB" id="A0A4Q2JNX2"/>
<keyword evidence="4 7" id="KW-0812">Transmembrane</keyword>
<protein>
    <recommendedName>
        <fullName evidence="10">MFS transporter</fullName>
    </recommendedName>
</protein>
<keyword evidence="5 7" id="KW-1133">Transmembrane helix</keyword>
<sequence>MTASVRGLYAAFAGMGATAAAIPAVLPSVEQVVGASVAPAVPALFAGLLVGVLASGLVLRRVRAMHLAAIGCLVQAIALGGAALAPTAPAFIAFAALAGLGFGLTEASASVASKAVSTTSTAAILTALTATVAVTAALTPFLVAAAAGTGRPPLVLLVVAAAQVAAAIALVVGARGIAAPAPVHGERPRGLRRASLLALLPLAIALPLYVGVETVFAGWSAVIPAELLQVDPAAAAIGTSVFWALMAVGRFVSSAMLRSGVTTRTALLMGLVTAAAMLALAAAVTPTAPTFGLVAIAVAVIGLAPTYALTVGLALDRLDDAEATKATGVLVACGAAGGSIVPAAILFFTDDPTAPATFIATAVICVIAAALSAIRVGTISPAATGSRTA</sequence>
<feature type="transmembrane region" description="Helical" evidence="7">
    <location>
        <begin position="91"/>
        <end position="112"/>
    </location>
</feature>
<evidence type="ECO:0000256" key="6">
    <source>
        <dbReference type="ARBA" id="ARBA00023136"/>
    </source>
</evidence>
<keyword evidence="9" id="KW-1185">Reference proteome</keyword>
<feature type="transmembrane region" description="Helical" evidence="7">
    <location>
        <begin position="232"/>
        <end position="253"/>
    </location>
</feature>
<dbReference type="GO" id="GO:0016020">
    <property type="term" value="C:membrane"/>
    <property type="evidence" value="ECO:0007669"/>
    <property type="project" value="TreeGrafter"/>
</dbReference>
<evidence type="ECO:0000256" key="1">
    <source>
        <dbReference type="ARBA" id="ARBA00004127"/>
    </source>
</evidence>
<dbReference type="Proteomes" id="UP000292935">
    <property type="component" value="Unassembled WGS sequence"/>
</dbReference>
<keyword evidence="3" id="KW-0813">Transport</keyword>
<evidence type="ECO:0000256" key="2">
    <source>
        <dbReference type="ARBA" id="ARBA00008335"/>
    </source>
</evidence>
<comment type="subcellular location">
    <subcellularLocation>
        <location evidence="1">Endomembrane system</location>
        <topology evidence="1">Multi-pass membrane protein</topology>
    </subcellularLocation>
</comment>
<dbReference type="InterPro" id="IPR051788">
    <property type="entry name" value="MFS_Transporter"/>
</dbReference>
<feature type="transmembrane region" description="Helical" evidence="7">
    <location>
        <begin position="327"/>
        <end position="348"/>
    </location>
</feature>
<dbReference type="OrthoDB" id="5007980at2"/>
<evidence type="ECO:0000256" key="5">
    <source>
        <dbReference type="ARBA" id="ARBA00022989"/>
    </source>
</evidence>
<organism evidence="8 9">
    <name type="scientific">Agromyces fucosus</name>
    <dbReference type="NCBI Taxonomy" id="41985"/>
    <lineage>
        <taxon>Bacteria</taxon>
        <taxon>Bacillati</taxon>
        <taxon>Actinomycetota</taxon>
        <taxon>Actinomycetes</taxon>
        <taxon>Micrococcales</taxon>
        <taxon>Microbacteriaceae</taxon>
        <taxon>Agromyces</taxon>
    </lineage>
</organism>
<feature type="transmembrane region" description="Helical" evidence="7">
    <location>
        <begin position="194"/>
        <end position="212"/>
    </location>
</feature>
<dbReference type="GO" id="GO:0012505">
    <property type="term" value="C:endomembrane system"/>
    <property type="evidence" value="ECO:0007669"/>
    <property type="project" value="UniProtKB-SubCell"/>
</dbReference>
<feature type="transmembrane region" description="Helical" evidence="7">
    <location>
        <begin position="154"/>
        <end position="173"/>
    </location>
</feature>
<keyword evidence="6 7" id="KW-0472">Membrane</keyword>
<evidence type="ECO:0008006" key="10">
    <source>
        <dbReference type="Google" id="ProtNLM"/>
    </source>
</evidence>
<dbReference type="SUPFAM" id="SSF103473">
    <property type="entry name" value="MFS general substrate transporter"/>
    <property type="match status" value="1"/>
</dbReference>
<feature type="transmembrane region" description="Helical" evidence="7">
    <location>
        <begin position="265"/>
        <end position="285"/>
    </location>
</feature>
<comment type="similarity">
    <text evidence="2">Belongs to the major facilitator superfamily.</text>
</comment>
<dbReference type="PANTHER" id="PTHR23514:SF3">
    <property type="entry name" value="BYPASS OF STOP CODON PROTEIN 6"/>
    <property type="match status" value="1"/>
</dbReference>
<dbReference type="RefSeq" id="WP_129231045.1">
    <property type="nucleotide sequence ID" value="NZ_SDPO01000002.1"/>
</dbReference>
<gene>
    <name evidence="8" type="ORF">ESP57_06935</name>
</gene>
<name>A0A4Q2JNX2_9MICO</name>